<reference evidence="3" key="2">
    <citation type="submission" date="2023-07" db="EMBL/GenBank/DDBJ databases">
        <title>Description of novel Chryseobacterium sp. strain C-2.</title>
        <authorList>
            <person name="Saticioglu I.B."/>
        </authorList>
    </citation>
    <scope>NUCLEOTIDE SEQUENCE [LARGE SCALE GENOMIC DNA]</scope>
    <source>
        <strain evidence="3">C-2</strain>
    </source>
</reference>
<evidence type="ECO:0000313" key="3">
    <source>
        <dbReference type="Proteomes" id="UP000603715"/>
    </source>
</evidence>
<accession>A0A9Q3UZ01</accession>
<comment type="caution">
    <text evidence="2">The sequence shown here is derived from an EMBL/GenBank/DDBJ whole genome shotgun (WGS) entry which is preliminary data.</text>
</comment>
<keyword evidence="2" id="KW-0238">DNA-binding</keyword>
<organism evidence="2 4">
    <name type="scientific">Chryseobacterium muglaense</name>
    <dbReference type="NCBI Taxonomy" id="2893752"/>
    <lineage>
        <taxon>Bacteria</taxon>
        <taxon>Pseudomonadati</taxon>
        <taxon>Bacteroidota</taxon>
        <taxon>Flavobacteriia</taxon>
        <taxon>Flavobacteriales</taxon>
        <taxon>Weeksellaceae</taxon>
        <taxon>Chryseobacterium group</taxon>
        <taxon>Chryseobacterium</taxon>
    </lineage>
</organism>
<sequence>METGTAQQKITLAFINDKSPILNGICQDLVASGTEVLFRSESIEDGLSQLFSLNELPYVCIIDLDFYDKNVLTQLQELRTKYPTIKLIAHSDIDDEKVGKAILNIGFSSYLLVGSDTMDFKKLIFNA</sequence>
<reference evidence="1" key="3">
    <citation type="submission" date="2024-05" db="EMBL/GenBank/DDBJ databases">
        <title>Description of novel Chryseobacterium sp. strain C-2.</title>
        <authorList>
            <person name="Saticioglu I.B."/>
        </authorList>
    </citation>
    <scope>NUCLEOTIDE SEQUENCE</scope>
    <source>
        <strain evidence="1">C-2</strain>
    </source>
</reference>
<keyword evidence="3" id="KW-1185">Reference proteome</keyword>
<dbReference type="GO" id="GO:0003677">
    <property type="term" value="F:DNA binding"/>
    <property type="evidence" value="ECO:0007669"/>
    <property type="project" value="UniProtKB-KW"/>
</dbReference>
<dbReference type="AlphaFoldDB" id="A0A9Q3UZ01"/>
<name>A0A9Q3UZ01_9FLAO</name>
<dbReference type="RefSeq" id="WP_191180551.1">
    <property type="nucleotide sequence ID" value="NZ_JACXXP010000025.1"/>
</dbReference>
<dbReference type="Proteomes" id="UP001107960">
    <property type="component" value="Unassembled WGS sequence"/>
</dbReference>
<dbReference type="InterPro" id="IPR011006">
    <property type="entry name" value="CheY-like_superfamily"/>
</dbReference>
<dbReference type="EMBL" id="JAJJML010000001">
    <property type="protein sequence ID" value="MCC9036195.1"/>
    <property type="molecule type" value="Genomic_DNA"/>
</dbReference>
<evidence type="ECO:0000313" key="2">
    <source>
        <dbReference type="EMBL" id="MCC9036195.1"/>
    </source>
</evidence>
<reference evidence="2" key="1">
    <citation type="submission" date="2021-11" db="EMBL/GenBank/DDBJ databases">
        <title>Description of novel Chryseobacterium species.</title>
        <authorList>
            <person name="Saticioglu I.B."/>
            <person name="Ay H."/>
            <person name="Altun S."/>
            <person name="Duman M."/>
        </authorList>
    </citation>
    <scope>NUCLEOTIDE SEQUENCE</scope>
    <source>
        <strain evidence="2">C-39</strain>
    </source>
</reference>
<proteinExistence type="predicted"/>
<dbReference type="EMBL" id="JACXXP010000025">
    <property type="protein sequence ID" value="MBD3906127.1"/>
    <property type="molecule type" value="Genomic_DNA"/>
</dbReference>
<gene>
    <name evidence="1" type="ORF">IEW27_16190</name>
    <name evidence="2" type="ORF">LNP80_18400</name>
</gene>
<evidence type="ECO:0000313" key="1">
    <source>
        <dbReference type="EMBL" id="MBD3906127.1"/>
    </source>
</evidence>
<dbReference type="Gene3D" id="3.40.50.2300">
    <property type="match status" value="1"/>
</dbReference>
<dbReference type="SUPFAM" id="SSF52172">
    <property type="entry name" value="CheY-like"/>
    <property type="match status" value="1"/>
</dbReference>
<dbReference type="Proteomes" id="UP000603715">
    <property type="component" value="Unassembled WGS sequence"/>
</dbReference>
<evidence type="ECO:0000313" key="4">
    <source>
        <dbReference type="Proteomes" id="UP001107960"/>
    </source>
</evidence>
<protein>
    <submittedName>
        <fullName evidence="2">DNA-binding response regulator</fullName>
    </submittedName>
    <submittedName>
        <fullName evidence="1">Response regulator transcription factor</fullName>
    </submittedName>
</protein>